<dbReference type="SUPFAM" id="SSF55909">
    <property type="entry name" value="Pentein"/>
    <property type="match status" value="1"/>
</dbReference>
<comment type="catalytic activity">
    <reaction evidence="4 5">
        <text>L-arginine + H2O = L-citrulline + NH4(+)</text>
        <dbReference type="Rhea" id="RHEA:19597"/>
        <dbReference type="ChEBI" id="CHEBI:15377"/>
        <dbReference type="ChEBI" id="CHEBI:28938"/>
        <dbReference type="ChEBI" id="CHEBI:32682"/>
        <dbReference type="ChEBI" id="CHEBI:57743"/>
        <dbReference type="EC" id="3.5.3.6"/>
    </reaction>
</comment>
<evidence type="ECO:0000256" key="5">
    <source>
        <dbReference type="HAMAP-Rule" id="MF_00242"/>
    </source>
</evidence>
<name>A0ABV2I2D5_9HYPH</name>
<organism evidence="6 7">
    <name type="scientific">Mesorhizobium shonense</name>
    <dbReference type="NCBI Taxonomy" id="1209948"/>
    <lineage>
        <taxon>Bacteria</taxon>
        <taxon>Pseudomonadati</taxon>
        <taxon>Pseudomonadota</taxon>
        <taxon>Alphaproteobacteria</taxon>
        <taxon>Hyphomicrobiales</taxon>
        <taxon>Phyllobacteriaceae</taxon>
        <taxon>Mesorhizobium</taxon>
    </lineage>
</organism>
<dbReference type="PRINTS" id="PR01466">
    <property type="entry name" value="ARGDEIMINASE"/>
</dbReference>
<accession>A0ABV2I2D5</accession>
<evidence type="ECO:0000256" key="4">
    <source>
        <dbReference type="ARBA" id="ARBA00049429"/>
    </source>
</evidence>
<dbReference type="Gene3D" id="1.10.3930.10">
    <property type="entry name" value="Arginine deiminase"/>
    <property type="match status" value="1"/>
</dbReference>
<dbReference type="Pfam" id="PF02274">
    <property type="entry name" value="ADI"/>
    <property type="match status" value="1"/>
</dbReference>
<keyword evidence="3 5" id="KW-0378">Hydrolase</keyword>
<dbReference type="HAMAP" id="MF_00242">
    <property type="entry name" value="Arg_deiminase"/>
    <property type="match status" value="1"/>
</dbReference>
<keyword evidence="5" id="KW-0963">Cytoplasm</keyword>
<dbReference type="PANTHER" id="PTHR47271">
    <property type="entry name" value="ARGININE DEIMINASE"/>
    <property type="match status" value="1"/>
</dbReference>
<keyword evidence="7" id="KW-1185">Reference proteome</keyword>
<reference evidence="6 7" key="1">
    <citation type="submission" date="2024-06" db="EMBL/GenBank/DDBJ databases">
        <title>Genomic Encyclopedia of Type Strains, Phase IV (KMG-IV): sequencing the most valuable type-strain genomes for metagenomic binning, comparative biology and taxonomic classification.</title>
        <authorList>
            <person name="Goeker M."/>
        </authorList>
    </citation>
    <scope>NUCLEOTIDE SEQUENCE [LARGE SCALE GENOMIC DNA]</scope>
    <source>
        <strain evidence="6 7">DSM 29846</strain>
    </source>
</reference>
<evidence type="ECO:0000256" key="3">
    <source>
        <dbReference type="ARBA" id="ARBA00022801"/>
    </source>
</evidence>
<dbReference type="InterPro" id="IPR003876">
    <property type="entry name" value="Arg_deiminase"/>
</dbReference>
<keyword evidence="5" id="KW-0056">Arginine metabolism</keyword>
<comment type="pathway">
    <text evidence="1 5">Amino-acid degradation; L-arginine degradation via ADI pathway; carbamoyl phosphate from L-arginine: step 1/2.</text>
</comment>
<dbReference type="Proteomes" id="UP001549036">
    <property type="component" value="Unassembled WGS sequence"/>
</dbReference>
<dbReference type="EMBL" id="JBEPLM010000018">
    <property type="protein sequence ID" value="MET3596924.1"/>
    <property type="molecule type" value="Genomic_DNA"/>
</dbReference>
<comment type="similarity">
    <text evidence="2 5">Belongs to the arginine deiminase family.</text>
</comment>
<evidence type="ECO:0000313" key="7">
    <source>
        <dbReference type="Proteomes" id="UP001549036"/>
    </source>
</evidence>
<proteinExistence type="inferred from homology"/>
<comment type="caution">
    <text evidence="6">The sequence shown here is derived from an EMBL/GenBank/DDBJ whole genome shotgun (WGS) entry which is preliminary data.</text>
</comment>
<gene>
    <name evidence="5" type="primary">arcA</name>
    <name evidence="6" type="ORF">ABID26_006348</name>
</gene>
<feature type="active site" description="Amidino-cysteine intermediate" evidence="5">
    <location>
        <position position="457"/>
    </location>
</feature>
<dbReference type="EC" id="3.5.3.6" evidence="5"/>
<comment type="subcellular location">
    <subcellularLocation>
        <location evidence="5">Cytoplasm</location>
    </subcellularLocation>
</comment>
<dbReference type="Gene3D" id="3.75.10.10">
    <property type="entry name" value="L-arginine/glycine Amidinotransferase, Chain A"/>
    <property type="match status" value="1"/>
</dbReference>
<protein>
    <recommendedName>
        <fullName evidence="5">Arginine deiminase</fullName>
        <shortName evidence="5">ADI</shortName>
        <ecNumber evidence="5">3.5.3.6</ecNumber>
    </recommendedName>
    <alternativeName>
        <fullName evidence="5">Arginine dihydrolase</fullName>
        <shortName evidence="5">AD</shortName>
    </alternativeName>
</protein>
<dbReference type="PANTHER" id="PTHR47271:SF2">
    <property type="entry name" value="ARGININE DEIMINASE"/>
    <property type="match status" value="1"/>
</dbReference>
<evidence type="ECO:0000256" key="1">
    <source>
        <dbReference type="ARBA" id="ARBA00005213"/>
    </source>
</evidence>
<sequence>MDFLSDATGNLLIRLSLWSAYLLLSEDYIIRRSTVPPMSKQTISIESCSLGTVEGTGSEDGHMTTLGVHSEVGRLREVLVHRPGLSLRRLTPKNCKGFLFDDVIWVERAQQEHDAFVEKLRERGVVVRSLDELLSETMALPDARGWLLNRRVCPSVVGLDFANELRSWLDEMPSSQLAALLVGGIAREDLEFEPRGLTGRTLNPEDFVLPPLPNQLFTRDSSCWIYGGVSINPLYWRARRPEAENVEAVYRFHPRFRDASFTRLLPDRTNGALSLEGGDVMPIGDGIVLIGMGERTTPQAVEALARALFKVDKIARVIAALMPRDRSFMHLDTIFTFCDRDLVTIYPPVVEGLRTFSLRPGNSEDTVDVTEEDEPFLSVVAEALGLKALRIVPTGGDHYEAEREQWADANNVIAVEPGVVVTYDHNVNTNSLLSRAGVEVIAVAGAELSRGRGGGHCMTCPLARDPS</sequence>
<dbReference type="NCBIfam" id="NF002381">
    <property type="entry name" value="PRK01388.1"/>
    <property type="match status" value="1"/>
</dbReference>
<dbReference type="GO" id="GO:0016990">
    <property type="term" value="F:arginine deiminase activity"/>
    <property type="evidence" value="ECO:0007669"/>
    <property type="project" value="UniProtKB-EC"/>
</dbReference>
<evidence type="ECO:0000256" key="2">
    <source>
        <dbReference type="ARBA" id="ARBA00010206"/>
    </source>
</evidence>
<evidence type="ECO:0000313" key="6">
    <source>
        <dbReference type="EMBL" id="MET3596924.1"/>
    </source>
</evidence>